<accession>A0AC60QF66</accession>
<organism evidence="1 2">
    <name type="scientific">Ixodes persulcatus</name>
    <name type="common">Taiga tick</name>
    <dbReference type="NCBI Taxonomy" id="34615"/>
    <lineage>
        <taxon>Eukaryota</taxon>
        <taxon>Metazoa</taxon>
        <taxon>Ecdysozoa</taxon>
        <taxon>Arthropoda</taxon>
        <taxon>Chelicerata</taxon>
        <taxon>Arachnida</taxon>
        <taxon>Acari</taxon>
        <taxon>Parasitiformes</taxon>
        <taxon>Ixodida</taxon>
        <taxon>Ixodoidea</taxon>
        <taxon>Ixodidae</taxon>
        <taxon>Ixodinae</taxon>
        <taxon>Ixodes</taxon>
    </lineage>
</organism>
<dbReference type="Proteomes" id="UP000805193">
    <property type="component" value="Unassembled WGS sequence"/>
</dbReference>
<keyword evidence="2" id="KW-1185">Reference proteome</keyword>
<evidence type="ECO:0000313" key="2">
    <source>
        <dbReference type="Proteomes" id="UP000805193"/>
    </source>
</evidence>
<comment type="caution">
    <text evidence="1">The sequence shown here is derived from an EMBL/GenBank/DDBJ whole genome shotgun (WGS) entry which is preliminary data.</text>
</comment>
<reference evidence="1 2" key="1">
    <citation type="journal article" date="2020" name="Cell">
        <title>Large-Scale Comparative Analyses of Tick Genomes Elucidate Their Genetic Diversity and Vector Capacities.</title>
        <authorList>
            <consortium name="Tick Genome and Microbiome Consortium (TIGMIC)"/>
            <person name="Jia N."/>
            <person name="Wang J."/>
            <person name="Shi W."/>
            <person name="Du L."/>
            <person name="Sun Y."/>
            <person name="Zhan W."/>
            <person name="Jiang J.F."/>
            <person name="Wang Q."/>
            <person name="Zhang B."/>
            <person name="Ji P."/>
            <person name="Bell-Sakyi L."/>
            <person name="Cui X.M."/>
            <person name="Yuan T.T."/>
            <person name="Jiang B.G."/>
            <person name="Yang W.F."/>
            <person name="Lam T.T."/>
            <person name="Chang Q.C."/>
            <person name="Ding S.J."/>
            <person name="Wang X.J."/>
            <person name="Zhu J.G."/>
            <person name="Ruan X.D."/>
            <person name="Zhao L."/>
            <person name="Wei J.T."/>
            <person name="Ye R.Z."/>
            <person name="Que T.C."/>
            <person name="Du C.H."/>
            <person name="Zhou Y.H."/>
            <person name="Cheng J.X."/>
            <person name="Dai P.F."/>
            <person name="Guo W.B."/>
            <person name="Han X.H."/>
            <person name="Huang E.J."/>
            <person name="Li L.F."/>
            <person name="Wei W."/>
            <person name="Gao Y.C."/>
            <person name="Liu J.Z."/>
            <person name="Shao H.Z."/>
            <person name="Wang X."/>
            <person name="Wang C.C."/>
            <person name="Yang T.C."/>
            <person name="Huo Q.B."/>
            <person name="Li W."/>
            <person name="Chen H.Y."/>
            <person name="Chen S.E."/>
            <person name="Zhou L.G."/>
            <person name="Ni X.B."/>
            <person name="Tian J.H."/>
            <person name="Sheng Y."/>
            <person name="Liu T."/>
            <person name="Pan Y.S."/>
            <person name="Xia L.Y."/>
            <person name="Li J."/>
            <person name="Zhao F."/>
            <person name="Cao W.C."/>
        </authorList>
    </citation>
    <scope>NUCLEOTIDE SEQUENCE [LARGE SCALE GENOMIC DNA]</scope>
    <source>
        <strain evidence="1">Iper-2018</strain>
    </source>
</reference>
<name>A0AC60QF66_IXOPE</name>
<evidence type="ECO:0000313" key="1">
    <source>
        <dbReference type="EMBL" id="KAG0431587.1"/>
    </source>
</evidence>
<sequence>MLLCTTTLSLLLMATAAPTATLLLLFMVTTGPTTTVPLASTVTLHPTATSATKSELSTTVNYPLPAASPSSSSKGIKFLLLPSVPSSRPTCLLLTVRLSLPTRLRPWEVSCFPSVFPPRLLLWEVSWLLLRPLLSVPLLQPRRSALKAFRRSSLQLWQVWVLETSPLFLSFRQQSQLLFLPHPWEVPLPQKPPPLFPHLSLQSRLLFLWLRHVKSSQLPSLSANVVTKTAASVRRPVLGSVPKNTTV</sequence>
<proteinExistence type="predicted"/>
<protein>
    <submittedName>
        <fullName evidence="1">Uncharacterized protein</fullName>
    </submittedName>
</protein>
<dbReference type="EMBL" id="JABSTQ010009212">
    <property type="protein sequence ID" value="KAG0431587.1"/>
    <property type="molecule type" value="Genomic_DNA"/>
</dbReference>
<gene>
    <name evidence="1" type="ORF">HPB47_021641</name>
</gene>